<dbReference type="Proteomes" id="UP001165092">
    <property type="component" value="Unassembled WGS sequence"/>
</dbReference>
<dbReference type="InterPro" id="IPR043917">
    <property type="entry name" value="DUF5753"/>
</dbReference>
<organism evidence="2 3">
    <name type="scientific">Nocardiopsis ansamitocini</name>
    <dbReference type="NCBI Taxonomy" id="1670832"/>
    <lineage>
        <taxon>Bacteria</taxon>
        <taxon>Bacillati</taxon>
        <taxon>Actinomycetota</taxon>
        <taxon>Actinomycetes</taxon>
        <taxon>Streptosporangiales</taxon>
        <taxon>Nocardiopsidaceae</taxon>
        <taxon>Nocardiopsis</taxon>
    </lineage>
</organism>
<accession>A0A9W6UJ14</accession>
<protein>
    <recommendedName>
        <fullName evidence="1">DUF5753 domain-containing protein</fullName>
    </recommendedName>
</protein>
<sequence length="175" mass="19650">MGVDVSTALVKHQRNLALDEPHGQIRAFAPSTVPAPLQTPAYAHTLLTASGLLRPEHVEEIIQIRTHRQHLLIDAEHPRTYVLTETALRRPIGGVETMTEQRLLLLALAELPHVTLRILPENHDPPVIWSCGFTMTENATTVEAIPFPLALPITDTRHYLAHFQDLFHAAHPYRL</sequence>
<comment type="caution">
    <text evidence="2">The sequence shown here is derived from an EMBL/GenBank/DDBJ whole genome shotgun (WGS) entry which is preliminary data.</text>
</comment>
<dbReference type="AlphaFoldDB" id="A0A9W6UJ14"/>
<proteinExistence type="predicted"/>
<dbReference type="RefSeq" id="WP_285758693.1">
    <property type="nucleotide sequence ID" value="NZ_BSQG01000002.1"/>
</dbReference>
<dbReference type="Pfam" id="PF19054">
    <property type="entry name" value="DUF5753"/>
    <property type="match status" value="1"/>
</dbReference>
<keyword evidence="3" id="KW-1185">Reference proteome</keyword>
<gene>
    <name evidence="2" type="ORF">Nans01_19360</name>
</gene>
<reference evidence="2" key="1">
    <citation type="submission" date="2023-02" db="EMBL/GenBank/DDBJ databases">
        <title>Nocardiopsis ansamitocini NBRC 112285.</title>
        <authorList>
            <person name="Ichikawa N."/>
            <person name="Sato H."/>
            <person name="Tonouchi N."/>
        </authorList>
    </citation>
    <scope>NUCLEOTIDE SEQUENCE</scope>
    <source>
        <strain evidence="2">NBRC 112285</strain>
    </source>
</reference>
<evidence type="ECO:0000259" key="1">
    <source>
        <dbReference type="Pfam" id="PF19054"/>
    </source>
</evidence>
<feature type="domain" description="DUF5753" evidence="1">
    <location>
        <begin position="23"/>
        <end position="137"/>
    </location>
</feature>
<dbReference type="EMBL" id="BSQG01000002">
    <property type="protein sequence ID" value="GLU47585.1"/>
    <property type="molecule type" value="Genomic_DNA"/>
</dbReference>
<evidence type="ECO:0000313" key="3">
    <source>
        <dbReference type="Proteomes" id="UP001165092"/>
    </source>
</evidence>
<evidence type="ECO:0000313" key="2">
    <source>
        <dbReference type="EMBL" id="GLU47585.1"/>
    </source>
</evidence>
<name>A0A9W6UJ14_9ACTN</name>